<feature type="coiled-coil region" evidence="1">
    <location>
        <begin position="222"/>
        <end position="249"/>
    </location>
</feature>
<evidence type="ECO:0000256" key="1">
    <source>
        <dbReference type="SAM" id="Coils"/>
    </source>
</evidence>
<feature type="region of interest" description="Disordered" evidence="2">
    <location>
        <begin position="265"/>
        <end position="310"/>
    </location>
</feature>
<organism evidence="3 4">
    <name type="scientific">Favolaschia claudopus</name>
    <dbReference type="NCBI Taxonomy" id="2862362"/>
    <lineage>
        <taxon>Eukaryota</taxon>
        <taxon>Fungi</taxon>
        <taxon>Dikarya</taxon>
        <taxon>Basidiomycota</taxon>
        <taxon>Agaricomycotina</taxon>
        <taxon>Agaricomycetes</taxon>
        <taxon>Agaricomycetidae</taxon>
        <taxon>Agaricales</taxon>
        <taxon>Marasmiineae</taxon>
        <taxon>Mycenaceae</taxon>
        <taxon>Favolaschia</taxon>
    </lineage>
</organism>
<keyword evidence="1" id="KW-0175">Coiled coil</keyword>
<gene>
    <name evidence="3" type="ORF">R3P38DRAFT_3193338</name>
</gene>
<evidence type="ECO:0000313" key="3">
    <source>
        <dbReference type="EMBL" id="KAK7025780.1"/>
    </source>
</evidence>
<evidence type="ECO:0000313" key="4">
    <source>
        <dbReference type="Proteomes" id="UP001362999"/>
    </source>
</evidence>
<proteinExistence type="predicted"/>
<dbReference type="EMBL" id="JAWWNJ010000033">
    <property type="protein sequence ID" value="KAK7025780.1"/>
    <property type="molecule type" value="Genomic_DNA"/>
</dbReference>
<protein>
    <submittedName>
        <fullName evidence="3">Uncharacterized protein</fullName>
    </submittedName>
</protein>
<feature type="compositionally biased region" description="Low complexity" evidence="2">
    <location>
        <begin position="279"/>
        <end position="295"/>
    </location>
</feature>
<accession>A0AAW0BKI2</accession>
<comment type="caution">
    <text evidence="3">The sequence shown here is derived from an EMBL/GenBank/DDBJ whole genome shotgun (WGS) entry which is preliminary data.</text>
</comment>
<evidence type="ECO:0000256" key="2">
    <source>
        <dbReference type="SAM" id="MobiDB-lite"/>
    </source>
</evidence>
<reference evidence="3 4" key="1">
    <citation type="journal article" date="2024" name="J Genomics">
        <title>Draft genome sequencing and assembly of Favolaschia claudopus CIRM-BRFM 2984 isolated from oak limbs.</title>
        <authorList>
            <person name="Navarro D."/>
            <person name="Drula E."/>
            <person name="Chaduli D."/>
            <person name="Cazenave R."/>
            <person name="Ahrendt S."/>
            <person name="Wang J."/>
            <person name="Lipzen A."/>
            <person name="Daum C."/>
            <person name="Barry K."/>
            <person name="Grigoriev I.V."/>
            <person name="Favel A."/>
            <person name="Rosso M.N."/>
            <person name="Martin F."/>
        </authorList>
    </citation>
    <scope>NUCLEOTIDE SEQUENCE [LARGE SCALE GENOMIC DNA]</scope>
    <source>
        <strain evidence="3 4">CIRM-BRFM 2984</strain>
    </source>
</reference>
<dbReference type="Proteomes" id="UP001362999">
    <property type="component" value="Unassembled WGS sequence"/>
</dbReference>
<name>A0AAW0BKI2_9AGAR</name>
<keyword evidence="4" id="KW-1185">Reference proteome</keyword>
<sequence>MASTPSDPASDTALIDGLSLRQLMGFCDHMYGDGFAASNPSKLVQTSWIDLDALRNYLRKNSTPTPKYSGIHTEDPAEFATYFVKLCSVHVLRGINDFRGMVSEADFRRLQNVQHLESHDAVVEFTQFVAALGIKKISDWWGHKLTSKYIAKCMIKSQCNIFPHHWDRTGDRYKSCACGCARKLDYKTVRELEISTNSGVLLNTNNTQYHRLVRNNSRASTAARKIREAHEQEDQVTELQAKLDASRAMRKESMAMEKELQAELKAAKGNKTTQRKSTKSVVVSSSSSGRVKTTQVQADGGDKSSEPDVVNNEVATSSTAPGELIIDFTTPAGTTMDISLPPNAIPDPSLPANTPEFDEFLSKISAGFTQSSSALPYVDDPGMFNFLFPLAPQDALDAFPLYPTFNYDTSFAFLAMTR</sequence>
<dbReference type="AlphaFoldDB" id="A0AAW0BKI2"/>